<gene>
    <name evidence="7" type="ORF">SAMN02746066_01826</name>
</gene>
<dbReference type="InterPro" id="IPR017853">
    <property type="entry name" value="GH"/>
</dbReference>
<dbReference type="EMBL" id="FRCP01000009">
    <property type="protein sequence ID" value="SHM39331.1"/>
    <property type="molecule type" value="Genomic_DNA"/>
</dbReference>
<name>A0A1M7IF07_9FIRM</name>
<evidence type="ECO:0000256" key="2">
    <source>
        <dbReference type="ARBA" id="ARBA00022801"/>
    </source>
</evidence>
<dbReference type="SMART" id="SM00642">
    <property type="entry name" value="Aamy"/>
    <property type="match status" value="1"/>
</dbReference>
<evidence type="ECO:0000259" key="6">
    <source>
        <dbReference type="SMART" id="SM00642"/>
    </source>
</evidence>
<proteinExistence type="inferred from homology"/>
<dbReference type="AlphaFoldDB" id="A0A1M7IF07"/>
<dbReference type="InterPro" id="IPR013780">
    <property type="entry name" value="Glyco_hydro_b"/>
</dbReference>
<dbReference type="Gene3D" id="2.60.40.10">
    <property type="entry name" value="Immunoglobulins"/>
    <property type="match status" value="1"/>
</dbReference>
<dbReference type="InterPro" id="IPR031965">
    <property type="entry name" value="CBM26"/>
</dbReference>
<dbReference type="Gene3D" id="2.60.40.1180">
    <property type="entry name" value="Golgi alpha-mannosidase II"/>
    <property type="match status" value="1"/>
</dbReference>
<accession>A0A1M7IF07</accession>
<evidence type="ECO:0000256" key="4">
    <source>
        <dbReference type="ARBA" id="ARBA00023295"/>
    </source>
</evidence>
<dbReference type="GO" id="GO:0004556">
    <property type="term" value="F:alpha-amylase activity"/>
    <property type="evidence" value="ECO:0007669"/>
    <property type="project" value="InterPro"/>
</dbReference>
<dbReference type="InterPro" id="IPR006047">
    <property type="entry name" value="GH13_cat_dom"/>
</dbReference>
<organism evidence="7 8">
    <name type="scientific">Anaerosporobacter mobilis DSM 15930</name>
    <dbReference type="NCBI Taxonomy" id="1120996"/>
    <lineage>
        <taxon>Bacteria</taxon>
        <taxon>Bacillati</taxon>
        <taxon>Bacillota</taxon>
        <taxon>Clostridia</taxon>
        <taxon>Lachnospirales</taxon>
        <taxon>Lachnospiraceae</taxon>
        <taxon>Anaerosporobacter</taxon>
    </lineage>
</organism>
<dbReference type="STRING" id="1120996.SAMN02746066_01826"/>
<evidence type="ECO:0000256" key="3">
    <source>
        <dbReference type="ARBA" id="ARBA00023277"/>
    </source>
</evidence>
<sequence>MKNQRNKRMYYSICAIILSVVMVLLDVGTVNKYVFASTVTERSNGYELVDKIQDASILHCWNWSYKTIEENMQLIAESGYSAIQTSPATQPKDYTYKGVVGTEVGIPGYGGTGNWWKLYQPVTQSVCDNGQTWLGTKEELESMCQTAEKYGIKVIVDIVANHMGNITGWKNSLSDVSPQIGEYWNSEMLTDASYWHINSYQVWMSDSRLHFTMGSLGMPDLNTADKRVQAYISNYLKELIDCGADGFRFDAAKHIETPDDDPSFASDFWPTVLGEARSHYKAKTGGELYVYGEILNTVGDNFSINSYTKYMSVTDNSAGNHLLEAFRNNNVNTLNMNYAPNVSVLWAESHDTYMNESSRYASDKSIVRTWAMVANKDNAAKLFFVRPYYSVNILEGDVDGAMKGNLKTSLTPATMGACETYTWASKEVAAINHFNNRMVDKQENMGTEGNIAYCFRGDGVALANFSGSGQISMSAHGMANGTYTDEVSGNTFTVANGVLSGRINSEYGIAVVYKNVMPNPSSSYPVQIHASIGNGTSFYGDSLSVTIEALYADSATYSASTGEYGSFTGSKTIDIGKGLSSGDTVTLTVTGTNARGTVTQVYTYTKMEYDLENCIFFKNTSGWSTVTAYVWNDKVSPVKNNAAWPGEEMFKCDSLNNIYALKINPDAGYTKIIFSNNGASQTKDQTMGSIGYMYNMSTGTWEPYKEVGDKTPTIAATKESSVITAAMDVTFSVTDAQSSTYSINGGNPVSFQDSVTVRVGDNLAEGAMDTVVINAQNGTKTKSSTYQYTMEYKEPVVTASVSSGTTFTDSLDVTFTVTNALTATISNGTTTTSFENSLRVTATDTTTYTIVVTKGGKTYTFTYTYTKLKEAQNSVYLNVSACSWFGNDSAVAVVKFNNESGYTKCEKLTYNNSVYYKAVVPEGATSVTIGRMIPNGNIYNTLTISLLSEKNVWTSNSSFNGGNWTYSSAIGTTLAN</sequence>
<dbReference type="GO" id="GO:0043169">
    <property type="term" value="F:cation binding"/>
    <property type="evidence" value="ECO:0007669"/>
    <property type="project" value="InterPro"/>
</dbReference>
<protein>
    <submittedName>
        <fullName evidence="7">Alpha-amylase</fullName>
    </submittedName>
</protein>
<dbReference type="PANTHER" id="PTHR43447">
    <property type="entry name" value="ALPHA-AMYLASE"/>
    <property type="match status" value="1"/>
</dbReference>
<comment type="similarity">
    <text evidence="1 5">Belongs to the glycosyl hydrolase 13 family.</text>
</comment>
<dbReference type="PRINTS" id="PR00110">
    <property type="entry name" value="ALPHAAMYLASE"/>
</dbReference>
<evidence type="ECO:0000313" key="7">
    <source>
        <dbReference type="EMBL" id="SHM39331.1"/>
    </source>
</evidence>
<evidence type="ECO:0000313" key="8">
    <source>
        <dbReference type="Proteomes" id="UP000184038"/>
    </source>
</evidence>
<reference evidence="7 8" key="1">
    <citation type="submission" date="2016-11" db="EMBL/GenBank/DDBJ databases">
        <authorList>
            <person name="Jaros S."/>
            <person name="Januszkiewicz K."/>
            <person name="Wedrychowicz H."/>
        </authorList>
    </citation>
    <scope>NUCLEOTIDE SEQUENCE [LARGE SCALE GENOMIC DNA]</scope>
    <source>
        <strain evidence="7 8">DSM 15930</strain>
    </source>
</reference>
<dbReference type="Gene3D" id="3.20.20.80">
    <property type="entry name" value="Glycosidases"/>
    <property type="match status" value="1"/>
</dbReference>
<dbReference type="Pfam" id="PF16738">
    <property type="entry name" value="CBM26"/>
    <property type="match status" value="1"/>
</dbReference>
<dbReference type="SUPFAM" id="SSF51445">
    <property type="entry name" value="(Trans)glycosidases"/>
    <property type="match status" value="1"/>
</dbReference>
<dbReference type="RefSeq" id="WP_073286360.1">
    <property type="nucleotide sequence ID" value="NZ_FRCP01000009.1"/>
</dbReference>
<keyword evidence="2" id="KW-0378">Hydrolase</keyword>
<keyword evidence="8" id="KW-1185">Reference proteome</keyword>
<feature type="domain" description="Glycosyl hydrolase family 13 catalytic" evidence="6">
    <location>
        <begin position="55"/>
        <end position="414"/>
    </location>
</feature>
<dbReference type="SUPFAM" id="SSF51011">
    <property type="entry name" value="Glycosyl hydrolase domain"/>
    <property type="match status" value="1"/>
</dbReference>
<keyword evidence="4" id="KW-0326">Glycosidase</keyword>
<dbReference type="OrthoDB" id="9761789at2"/>
<evidence type="ECO:0000256" key="5">
    <source>
        <dbReference type="RuleBase" id="RU003615"/>
    </source>
</evidence>
<evidence type="ECO:0000256" key="1">
    <source>
        <dbReference type="ARBA" id="ARBA00008061"/>
    </source>
</evidence>
<dbReference type="GO" id="GO:0005975">
    <property type="term" value="P:carbohydrate metabolic process"/>
    <property type="evidence" value="ECO:0007669"/>
    <property type="project" value="InterPro"/>
</dbReference>
<dbReference type="InterPro" id="IPR013783">
    <property type="entry name" value="Ig-like_fold"/>
</dbReference>
<dbReference type="Pfam" id="PF00128">
    <property type="entry name" value="Alpha-amylase"/>
    <property type="match status" value="1"/>
</dbReference>
<dbReference type="Proteomes" id="UP000184038">
    <property type="component" value="Unassembled WGS sequence"/>
</dbReference>
<dbReference type="InterPro" id="IPR006046">
    <property type="entry name" value="Alpha_amylase"/>
</dbReference>
<keyword evidence="3" id="KW-0119">Carbohydrate metabolism</keyword>